<sequence length="613" mass="65812">MPRSSPGRPWTRLRSPGGWSRTRASWCTRAPTRRCTPARPSSSTRCSTRSGRRGRRCTRRRAVPELITAGVRDRWDDAVPTGDALDQCVYVSRLLGSDPAVVLHGGGNTSVKTLDRDVTGEPIELVHVKASGHDLGRITRAGFAPLRLDRLRRLAALPALDDTTMVNEFRCASIDAAAPTASIEALLHALLPFRFVLHSHADAVVTLTDTELPDADLLEVFGHDALVLPYCRPGFDLARRVAQELAARDGAPPSAVVLRNHGLFTFADEAKDAYQRHIRLINAAEERIARSRGGAAHAPRPGTPAVAAPAVAGVGDDHGEALAALRAEIGRAAGFPVLVRAEKDPEVDAFLALDNLATVTRNGTATLEHVIRTKPWPLIGRDVAAFVREYRARFERFAPSYPEGLTALDPAPRVVLDAELGLVTVGRTPGELGAVRDIYRHTMRIIRDAEALGGYRSVGDADLFDIEYWELEQAKLRRSGERPPLEGQVAVVTAAQGEDAEPVRAALADAGAQVVTGGHQAQAISEAVASWGGVDLLCHVGVAPAAAYRRHRVLRHGWAGGVEIVLSADPDGCTVVGPRGRVRAALADVESLRAALLLVARSAWSESAGPTRR</sequence>
<organism evidence="3 4">
    <name type="scientific">Georgenia thermotolerans</name>
    <dbReference type="NCBI Taxonomy" id="527326"/>
    <lineage>
        <taxon>Bacteria</taxon>
        <taxon>Bacillati</taxon>
        <taxon>Actinomycetota</taxon>
        <taxon>Actinomycetes</taxon>
        <taxon>Micrococcales</taxon>
        <taxon>Bogoriellaceae</taxon>
        <taxon>Georgenia</taxon>
    </lineage>
</organism>
<gene>
    <name evidence="3" type="ORF">GB883_01005</name>
</gene>
<dbReference type="OrthoDB" id="9774430at2"/>
<feature type="domain" description="Class II aldolase/adducin N-terminal" evidence="2">
    <location>
        <begin position="87"/>
        <end position="288"/>
    </location>
</feature>
<evidence type="ECO:0000256" key="1">
    <source>
        <dbReference type="SAM" id="MobiDB-lite"/>
    </source>
</evidence>
<dbReference type="Pfam" id="PF00596">
    <property type="entry name" value="Aldolase_II"/>
    <property type="match status" value="1"/>
</dbReference>
<name>A0A7J5UUR4_9MICO</name>
<dbReference type="InterPro" id="IPR036409">
    <property type="entry name" value="Aldolase_II/adducin_N_sf"/>
</dbReference>
<dbReference type="Gene3D" id="3.40.225.10">
    <property type="entry name" value="Class II aldolase/adducin N-terminal domain"/>
    <property type="match status" value="1"/>
</dbReference>
<reference evidence="3 4" key="1">
    <citation type="submission" date="2019-10" db="EMBL/GenBank/DDBJ databases">
        <title>Georgenia wutianyii sp. nov. and Georgenia yuyongxinii sp. nov. isolated from plateau pika (Ochotona curzoniae) in the Qinghai-Tibet plateau of China.</title>
        <authorList>
            <person name="Tian Z."/>
        </authorList>
    </citation>
    <scope>NUCLEOTIDE SEQUENCE [LARGE SCALE GENOMIC DNA]</scope>
    <source>
        <strain evidence="3 4">DSM 21501</strain>
    </source>
</reference>
<dbReference type="SMART" id="SM01007">
    <property type="entry name" value="Aldolase_II"/>
    <property type="match status" value="1"/>
</dbReference>
<evidence type="ECO:0000259" key="2">
    <source>
        <dbReference type="SMART" id="SM01007"/>
    </source>
</evidence>
<feature type="region of interest" description="Disordered" evidence="1">
    <location>
        <begin position="1"/>
        <end position="57"/>
    </location>
</feature>
<dbReference type="AlphaFoldDB" id="A0A7J5UUR4"/>
<evidence type="ECO:0000313" key="3">
    <source>
        <dbReference type="EMBL" id="KAE8766018.1"/>
    </source>
</evidence>
<dbReference type="InterPro" id="IPR001303">
    <property type="entry name" value="Aldolase_II/adducin_N"/>
</dbReference>
<evidence type="ECO:0000313" key="4">
    <source>
        <dbReference type="Proteomes" id="UP000451860"/>
    </source>
</evidence>
<dbReference type="Proteomes" id="UP000451860">
    <property type="component" value="Unassembled WGS sequence"/>
</dbReference>
<feature type="compositionally biased region" description="Low complexity" evidence="1">
    <location>
        <begin position="27"/>
        <end position="49"/>
    </location>
</feature>
<protein>
    <submittedName>
        <fullName evidence="3">Bifunctional aldolase/short-chain dehydrogenase</fullName>
    </submittedName>
</protein>
<dbReference type="SUPFAM" id="SSF53639">
    <property type="entry name" value="AraD/HMP-PK domain-like"/>
    <property type="match status" value="1"/>
</dbReference>
<comment type="caution">
    <text evidence="3">The sequence shown here is derived from an EMBL/GenBank/DDBJ whole genome shotgun (WGS) entry which is preliminary data.</text>
</comment>
<keyword evidence="4" id="KW-1185">Reference proteome</keyword>
<dbReference type="EMBL" id="WHJE01000002">
    <property type="protein sequence ID" value="KAE8766018.1"/>
    <property type="molecule type" value="Genomic_DNA"/>
</dbReference>
<accession>A0A7J5UUR4</accession>
<proteinExistence type="predicted"/>